<dbReference type="Pfam" id="PF12143">
    <property type="entry name" value="PPO1_KFDV"/>
    <property type="match status" value="2"/>
</dbReference>
<feature type="region of interest" description="Disordered" evidence="8">
    <location>
        <begin position="923"/>
        <end position="985"/>
    </location>
</feature>
<reference evidence="11" key="1">
    <citation type="submission" date="2020-07" db="EMBL/GenBank/DDBJ databases">
        <title>Genome sequence and genetic diversity analysis of an under-domesticated orphan crop, white fonio (Digitaria exilis).</title>
        <authorList>
            <person name="Bennetzen J.L."/>
            <person name="Chen S."/>
            <person name="Ma X."/>
            <person name="Wang X."/>
            <person name="Yssel A.E.J."/>
            <person name="Chaluvadi S.R."/>
            <person name="Johnson M."/>
            <person name="Gangashetty P."/>
            <person name="Hamidou F."/>
            <person name="Sanogo M.D."/>
            <person name="Zwaenepoel A."/>
            <person name="Wallace J."/>
            <person name="Van De Peer Y."/>
            <person name="Van Deynze A."/>
        </authorList>
    </citation>
    <scope>NUCLEOTIDE SEQUENCE</scope>
    <source>
        <tissue evidence="11">Leaves</tissue>
    </source>
</reference>
<feature type="region of interest" description="Disordered" evidence="8">
    <location>
        <begin position="1138"/>
        <end position="1159"/>
    </location>
</feature>
<evidence type="ECO:0000256" key="4">
    <source>
        <dbReference type="ARBA" id="ARBA00022784"/>
    </source>
</evidence>
<dbReference type="InterPro" id="IPR002227">
    <property type="entry name" value="Tyrosinase_Cu-bd"/>
</dbReference>
<gene>
    <name evidence="11" type="ORF">HU200_042699</name>
</gene>
<dbReference type="Gene3D" id="1.10.1280.10">
    <property type="entry name" value="Di-copper center containing domain from catechol oxidase"/>
    <property type="match status" value="2"/>
</dbReference>
<evidence type="ECO:0000256" key="6">
    <source>
        <dbReference type="ARBA" id="ARBA00023008"/>
    </source>
</evidence>
<evidence type="ECO:0000256" key="1">
    <source>
        <dbReference type="ARBA" id="ARBA00001973"/>
    </source>
</evidence>
<dbReference type="PRINTS" id="PR00092">
    <property type="entry name" value="TYROSINASE"/>
</dbReference>
<sequence length="1761" mass="195744">MTVTNGTLTLLALRVLLCCALASTITIFLPLALRPCAHSLSRTILATTGLDPLLISCTSHAATKAPGDRGAAVNKASNGGGRPIVTDDLLRCGEPSLPPHALPPFHCCPPTPEAAVVNFTFPDAAEPLRTRRPAHDAGDDMAKLARAVALMKALPASDPRSFYQQANVHCAYCTGAHRQAGTELPLQIHYSWLFFPFHRAYLYFFERVAARLLDDPSFAVPFWSWDLPEGMRAPPEFFFFSDESSSLYDALRNPRHVPPRLVDLDFSYVEKNITEQEQVDLNLRIMYKAMVTNAKLPSLFHGQPYRAGDRAMPGAGTVELALHNVVHRWTGDLSRPNNENMGAYYSSARDPIFYPHHANSDRLWEVWRGGDIAGGDRRRPRHADFTDPDWLDSSFLFYDEEARLVRVTVRDMLDVEKLRYTYAGVRTPWLDARPPVTGGVSRRRGGPPPLESVRFPVFLDTAVSAAVTRPPRRHDDEVEVLVVEGIEADGAEFVRFDVYVKAMELEKVAGSFVSLKQPGMEAVKTSMSVALDEVMEDLGAEGDDSVTVTLVPVMGRPDLEDESVEAEEEEEEDDEEEDAREVEGEEVEGEYEPEEEEDEEDDEGAEDVPKVWLRGPSTLPPRPPPHLRPEHFPGMVQHAGKYEPAFHFEHYYSTPDQRDTLGRAYNNKAERVKAELWDFYRCEEGTEVRAERNAHRACQKLLHDIHYEARLQAIVHYHAHYEHRKVTKRQAVTMTLEREDFLKAWEKMVDKWCSPEWQERHNIHRDRRLKMAGPSHHQGSRDLTRYAKTWSAAHGNRDCPQFKAWCLAHMGKATDDIDYSEDTPDSAFTNPTIPPRNFDGRVVMEVGGGKKHGQYWMGDSTPRDSAKGAERKRHNLSTHDTGAAADIVSTERTERESLQANLTQMYAWMQSVGTQVFVPPLQLQFQPPPRQSTPGLSAGSNDPAGMVNMSPGVSPAPRVSDWSPWETQQDGQGSQDRDLSNPSQAYNPLSAKVPFFAVSTGPSSRQNYHFFPGPAPASPGVGPMGSLPRAWHVTLGFAESLARGSRQTQLRAPQRRRNAVFAERLHALGKYLRCTRQRLCRDPDRRLSAKGASPRKSLPTFAERMILFAESARLTTKSLDPVVDVIPLFCHQTQGRPCASAKAGGKGNGTKGGTGSGEVTLTRRGGAAPLVAAPMAMAGTNGTQAVFGILLCCALVSTVTIFLPLALRPCAHSLSRTILATTGLDPQLISCTGATATKASLPGAIGATVNRAINGGRPIVTDVLRCGEPSLPPHALPPFHCCPPTPASEAVVVNFTFPNPAEPIRTRRPAHDAGDDMAKLERAVALMKALPASDPRSFYQQANVHCAYCTGAHRQAGWSPEMPLQIHYSWLFFPFHRAYLYFFERVAARLLGDPSFAVPFWGWDVPEGMQAPPEFFSDESSSLYDALRNPRHAPPRVVDLDFWCVEKNITCVEKNVTDAEQVELNLRIMYKAMVTNAPLPSLFHGQPYRAGDREMPGAGTVELALHNVVHEWTGDLERPNYEDMGAYYSSARDPIFYPHHANSDRLWEVWRGDAGDQRRPRHADFTDPDWLDSSFLFYDEEARLVRVTVRDVLDVEKLRYTYADVGTPWLGARPPVTPGLRRRRGGPPLESVRFPVFLDAAVSAAVMRPWLPGNVRGQRGDAVEVLVVEGIEADGADFVRFDVYVNAMEHEKISPGAREVAGSFVSLKQPGIELVQTSMRVVLDEVMEDLGAQGDDSMIVTLVPVMGKVRIGGLRVVYMAE</sequence>
<comment type="similarity">
    <text evidence="2">Belongs to the tyrosinase family.</text>
</comment>
<feature type="region of interest" description="Disordered" evidence="8">
    <location>
        <begin position="853"/>
        <end position="876"/>
    </location>
</feature>
<name>A0A835EEL0_9POAL</name>
<feature type="compositionally biased region" description="Gly residues" evidence="8">
    <location>
        <begin position="1144"/>
        <end position="1156"/>
    </location>
</feature>
<dbReference type="GO" id="GO:0046872">
    <property type="term" value="F:metal ion binding"/>
    <property type="evidence" value="ECO:0007669"/>
    <property type="project" value="UniProtKB-KW"/>
</dbReference>
<dbReference type="Pfam" id="PF12142">
    <property type="entry name" value="PPO1_DWL"/>
    <property type="match status" value="2"/>
</dbReference>
<evidence type="ECO:0000259" key="10">
    <source>
        <dbReference type="PROSITE" id="PS00498"/>
    </source>
</evidence>
<feature type="domain" description="Tyrosinase copper-binding" evidence="10">
    <location>
        <begin position="1533"/>
        <end position="1544"/>
    </location>
</feature>
<keyword evidence="3" id="KW-0479">Metal-binding</keyword>
<organism evidence="11 12">
    <name type="scientific">Digitaria exilis</name>
    <dbReference type="NCBI Taxonomy" id="1010633"/>
    <lineage>
        <taxon>Eukaryota</taxon>
        <taxon>Viridiplantae</taxon>
        <taxon>Streptophyta</taxon>
        <taxon>Embryophyta</taxon>
        <taxon>Tracheophyta</taxon>
        <taxon>Spermatophyta</taxon>
        <taxon>Magnoliopsida</taxon>
        <taxon>Liliopsida</taxon>
        <taxon>Poales</taxon>
        <taxon>Poaceae</taxon>
        <taxon>PACMAD clade</taxon>
        <taxon>Panicoideae</taxon>
        <taxon>Panicodae</taxon>
        <taxon>Paniceae</taxon>
        <taxon>Anthephorinae</taxon>
        <taxon>Digitaria</taxon>
    </lineage>
</organism>
<evidence type="ECO:0000256" key="3">
    <source>
        <dbReference type="ARBA" id="ARBA00022723"/>
    </source>
</evidence>
<keyword evidence="7" id="KW-1015">Disulfide bond</keyword>
<dbReference type="SUPFAM" id="SSF48056">
    <property type="entry name" value="Di-copper centre-containing domain"/>
    <property type="match status" value="2"/>
</dbReference>
<proteinExistence type="inferred from homology"/>
<dbReference type="PROSITE" id="PS00497">
    <property type="entry name" value="TYROSINASE_1"/>
    <property type="match status" value="2"/>
</dbReference>
<evidence type="ECO:0000256" key="5">
    <source>
        <dbReference type="ARBA" id="ARBA00023002"/>
    </source>
</evidence>
<evidence type="ECO:0000313" key="12">
    <source>
        <dbReference type="Proteomes" id="UP000636709"/>
    </source>
</evidence>
<accession>A0A835EEL0</accession>
<dbReference type="EMBL" id="JACEFO010002054">
    <property type="protein sequence ID" value="KAF8687764.1"/>
    <property type="molecule type" value="Genomic_DNA"/>
</dbReference>
<feature type="domain" description="Tyrosinase copper-binding" evidence="10">
    <location>
        <begin position="350"/>
        <end position="361"/>
    </location>
</feature>
<dbReference type="GO" id="GO:0004097">
    <property type="term" value="F:catechol oxidase activity"/>
    <property type="evidence" value="ECO:0007669"/>
    <property type="project" value="InterPro"/>
</dbReference>
<comment type="cofactor">
    <cofactor evidence="1">
        <name>Cu(2+)</name>
        <dbReference type="ChEBI" id="CHEBI:29036"/>
    </cofactor>
</comment>
<dbReference type="PROSITE" id="PS00498">
    <property type="entry name" value="TYROSINASE_2"/>
    <property type="match status" value="2"/>
</dbReference>
<keyword evidence="12" id="KW-1185">Reference proteome</keyword>
<keyword evidence="5" id="KW-0560">Oxidoreductase</keyword>
<dbReference type="InterPro" id="IPR022740">
    <property type="entry name" value="Polyphenol_oxidase_C"/>
</dbReference>
<feature type="domain" description="Tyrosinase copper-binding" evidence="9">
    <location>
        <begin position="1367"/>
        <end position="1384"/>
    </location>
</feature>
<dbReference type="InterPro" id="IPR050316">
    <property type="entry name" value="Tyrosinase/Hemocyanin"/>
</dbReference>
<feature type="compositionally biased region" description="Polar residues" evidence="8">
    <location>
        <begin position="965"/>
        <end position="985"/>
    </location>
</feature>
<dbReference type="PANTHER" id="PTHR11474:SF100">
    <property type="entry name" value="POLYPHENOL OXIDASE FAMILY PROTEIN-RELATED"/>
    <property type="match status" value="1"/>
</dbReference>
<evidence type="ECO:0000256" key="7">
    <source>
        <dbReference type="ARBA" id="ARBA00023157"/>
    </source>
</evidence>
<dbReference type="Pfam" id="PF00264">
    <property type="entry name" value="Tyrosinase"/>
    <property type="match status" value="2"/>
</dbReference>
<dbReference type="InterPro" id="IPR022739">
    <property type="entry name" value="Polyphenol_oxidase_cen"/>
</dbReference>
<feature type="compositionally biased region" description="Acidic residues" evidence="8">
    <location>
        <begin position="559"/>
        <end position="606"/>
    </location>
</feature>
<evidence type="ECO:0000259" key="9">
    <source>
        <dbReference type="PROSITE" id="PS00497"/>
    </source>
</evidence>
<feature type="region of interest" description="Disordered" evidence="8">
    <location>
        <begin position="554"/>
        <end position="606"/>
    </location>
</feature>
<dbReference type="InterPro" id="IPR008922">
    <property type="entry name" value="Di-copper_centre_dom_sf"/>
</dbReference>
<evidence type="ECO:0000313" key="11">
    <source>
        <dbReference type="EMBL" id="KAF8687764.1"/>
    </source>
</evidence>
<feature type="domain" description="Tyrosinase copper-binding" evidence="9">
    <location>
        <begin position="189"/>
        <end position="206"/>
    </location>
</feature>
<dbReference type="PANTHER" id="PTHR11474">
    <property type="entry name" value="TYROSINASE FAMILY MEMBER"/>
    <property type="match status" value="1"/>
</dbReference>
<dbReference type="OrthoDB" id="686875at2759"/>
<comment type="caution">
    <text evidence="11">The sequence shown here is derived from an EMBL/GenBank/DDBJ whole genome shotgun (WGS) entry which is preliminary data.</text>
</comment>
<keyword evidence="6" id="KW-0186">Copper</keyword>
<evidence type="ECO:0000256" key="8">
    <source>
        <dbReference type="SAM" id="MobiDB-lite"/>
    </source>
</evidence>
<keyword evidence="4" id="KW-0883">Thioether bond</keyword>
<dbReference type="Proteomes" id="UP000636709">
    <property type="component" value="Unassembled WGS sequence"/>
</dbReference>
<evidence type="ECO:0000256" key="2">
    <source>
        <dbReference type="ARBA" id="ARBA00009928"/>
    </source>
</evidence>
<protein>
    <recommendedName>
        <fullName evidence="9 10">Tyrosinase copper-binding domain-containing protein</fullName>
    </recommendedName>
</protein>